<reference evidence="2 3" key="1">
    <citation type="submission" date="2020-03" db="EMBL/GenBank/DDBJ databases">
        <title>Sequencing the genomes of 1000 actinobacteria strains.</title>
        <authorList>
            <person name="Klenk H.-P."/>
        </authorList>
    </citation>
    <scope>NUCLEOTIDE SEQUENCE [LARGE SCALE GENOMIC DNA]</scope>
    <source>
        <strain evidence="2 3">DSM 45490</strain>
    </source>
</reference>
<dbReference type="InterPro" id="IPR029035">
    <property type="entry name" value="DHS-like_NAD/FAD-binding_dom"/>
</dbReference>
<dbReference type="SUPFAM" id="SSF52467">
    <property type="entry name" value="DHS-like NAD/FAD-binding domain"/>
    <property type="match status" value="1"/>
</dbReference>
<comment type="caution">
    <text evidence="2">The sequence shown here is derived from an EMBL/GenBank/DDBJ whole genome shotgun (WGS) entry which is preliminary data.</text>
</comment>
<evidence type="ECO:0000313" key="3">
    <source>
        <dbReference type="Proteomes" id="UP000555407"/>
    </source>
</evidence>
<dbReference type="Pfam" id="PF13289">
    <property type="entry name" value="SIR2_2"/>
    <property type="match status" value="1"/>
</dbReference>
<proteinExistence type="predicted"/>
<feature type="compositionally biased region" description="Basic and acidic residues" evidence="1">
    <location>
        <begin position="19"/>
        <end position="28"/>
    </location>
</feature>
<name>A0A7X5VH38_9ACTN</name>
<dbReference type="RefSeq" id="WP_167215246.1">
    <property type="nucleotide sequence ID" value="NZ_JAASRO010000001.1"/>
</dbReference>
<protein>
    <submittedName>
        <fullName evidence="2">NAD-dependent SIR2 family protein deacetylase</fullName>
    </submittedName>
</protein>
<gene>
    <name evidence="2" type="ORF">BJY22_006807</name>
</gene>
<dbReference type="Gene3D" id="3.40.50.1220">
    <property type="entry name" value="TPP-binding domain"/>
    <property type="match status" value="1"/>
</dbReference>
<sequence>MRFNEQGGPVAISSTTESTGHDDHHHHAPNDQCMHCRLDYDFELPQELINAARERELVLFTGAGISTEVSSVFPETVYQIIRSKVDAPEEETLDFPQVMQRYQEKFSRQELVRLIKRKFDYIDSFPQPRHEARKFHRELATMPYLRDIITTNWDTYFEEEAMATPFVSGEDTALYNMPGRRLFKIHGSMTNLASLVITHDDYDRKLEELKSNVMGAFLRQLLATKTVVFVGYSLTDWNFQRLYEALREDMKAYAPKAYMISPFPNPEAEKFNLTLLQTSASPRNVGVVTVSG</sequence>
<dbReference type="Proteomes" id="UP000555407">
    <property type="component" value="Unassembled WGS sequence"/>
</dbReference>
<keyword evidence="3" id="KW-1185">Reference proteome</keyword>
<evidence type="ECO:0000256" key="1">
    <source>
        <dbReference type="SAM" id="MobiDB-lite"/>
    </source>
</evidence>
<dbReference type="AlphaFoldDB" id="A0A7X5VH38"/>
<organism evidence="2 3">
    <name type="scientific">Kribbella shirazensis</name>
    <dbReference type="NCBI Taxonomy" id="1105143"/>
    <lineage>
        <taxon>Bacteria</taxon>
        <taxon>Bacillati</taxon>
        <taxon>Actinomycetota</taxon>
        <taxon>Actinomycetes</taxon>
        <taxon>Propionibacteriales</taxon>
        <taxon>Kribbellaceae</taxon>
        <taxon>Kribbella</taxon>
    </lineage>
</organism>
<accession>A0A7X5VH38</accession>
<feature type="region of interest" description="Disordered" evidence="1">
    <location>
        <begin position="1"/>
        <end position="28"/>
    </location>
</feature>
<evidence type="ECO:0000313" key="2">
    <source>
        <dbReference type="EMBL" id="NIK61090.1"/>
    </source>
</evidence>
<dbReference type="EMBL" id="JAASRO010000001">
    <property type="protein sequence ID" value="NIK61090.1"/>
    <property type="molecule type" value="Genomic_DNA"/>
</dbReference>